<protein>
    <submittedName>
        <fullName evidence="5">Heat shock 70kDa protein 4</fullName>
    </submittedName>
</protein>
<dbReference type="InterPro" id="IPR013126">
    <property type="entry name" value="Hsp_70_fam"/>
</dbReference>
<dbReference type="Gene3D" id="3.30.30.30">
    <property type="match status" value="1"/>
</dbReference>
<feature type="compositionally biased region" description="Acidic residues" evidence="4">
    <location>
        <begin position="791"/>
        <end position="807"/>
    </location>
</feature>
<dbReference type="Pfam" id="PF00012">
    <property type="entry name" value="HSP70"/>
    <property type="match status" value="1"/>
</dbReference>
<evidence type="ECO:0000313" key="5">
    <source>
        <dbReference type="EMBL" id="JAC77181.1"/>
    </source>
</evidence>
<dbReference type="PANTHER" id="PTHR45639:SF4">
    <property type="entry name" value="HSC70CB, ISOFORM G"/>
    <property type="match status" value="1"/>
</dbReference>
<keyword evidence="2" id="KW-0067">ATP-binding</keyword>
<dbReference type="GO" id="GO:0140662">
    <property type="term" value="F:ATP-dependent protein folding chaperone"/>
    <property type="evidence" value="ECO:0007669"/>
    <property type="project" value="InterPro"/>
</dbReference>
<feature type="compositionally biased region" description="Basic and acidic residues" evidence="4">
    <location>
        <begin position="509"/>
        <end position="533"/>
    </location>
</feature>
<dbReference type="PROSITE" id="PS01036">
    <property type="entry name" value="HSP70_3"/>
    <property type="match status" value="1"/>
</dbReference>
<dbReference type="InterPro" id="IPR018181">
    <property type="entry name" value="Heat_shock_70_CS"/>
</dbReference>
<evidence type="ECO:0000256" key="4">
    <source>
        <dbReference type="SAM" id="MobiDB-lite"/>
    </source>
</evidence>
<feature type="region of interest" description="Disordered" evidence="4">
    <location>
        <begin position="501"/>
        <end position="547"/>
    </location>
</feature>
<dbReference type="Gene3D" id="3.30.420.40">
    <property type="match status" value="2"/>
</dbReference>
<dbReference type="FunFam" id="3.90.640.10:FF:000004">
    <property type="entry name" value="Heat shock 70 kDa protein 4"/>
    <property type="match status" value="1"/>
</dbReference>
<evidence type="ECO:0000256" key="2">
    <source>
        <dbReference type="ARBA" id="ARBA00022840"/>
    </source>
</evidence>
<proteinExistence type="inferred from homology"/>
<dbReference type="Gene3D" id="3.90.640.10">
    <property type="entry name" value="Actin, Chain A, domain 4"/>
    <property type="match status" value="1"/>
</dbReference>
<evidence type="ECO:0000256" key="1">
    <source>
        <dbReference type="ARBA" id="ARBA00022741"/>
    </source>
</evidence>
<feature type="region of interest" description="Disordered" evidence="4">
    <location>
        <begin position="749"/>
        <end position="807"/>
    </location>
</feature>
<dbReference type="SUPFAM" id="SSF100920">
    <property type="entry name" value="Heat shock protein 70kD (HSP70), peptide-binding domain"/>
    <property type="match status" value="1"/>
</dbReference>
<organism evidence="5">
    <name type="scientific">Tetraselmis sp. GSL018</name>
    <dbReference type="NCBI Taxonomy" id="582737"/>
    <lineage>
        <taxon>Eukaryota</taxon>
        <taxon>Viridiplantae</taxon>
        <taxon>Chlorophyta</taxon>
        <taxon>core chlorophytes</taxon>
        <taxon>Chlorodendrophyceae</taxon>
        <taxon>Chlorodendrales</taxon>
        <taxon>Chlorodendraceae</taxon>
        <taxon>Tetraselmis</taxon>
    </lineage>
</organism>
<dbReference type="PANTHER" id="PTHR45639">
    <property type="entry name" value="HSC70CB, ISOFORM G-RELATED"/>
    <property type="match status" value="1"/>
</dbReference>
<dbReference type="FunFam" id="3.30.420.40:FF:000171">
    <property type="entry name" value="Heat shock 70 kDa protein 4"/>
    <property type="match status" value="2"/>
</dbReference>
<dbReference type="GO" id="GO:0005634">
    <property type="term" value="C:nucleus"/>
    <property type="evidence" value="ECO:0007669"/>
    <property type="project" value="TreeGrafter"/>
</dbReference>
<dbReference type="SUPFAM" id="SSF53067">
    <property type="entry name" value="Actin-like ATPase domain"/>
    <property type="match status" value="2"/>
</dbReference>
<dbReference type="InterPro" id="IPR029048">
    <property type="entry name" value="HSP70_C_sf"/>
</dbReference>
<reference evidence="5" key="1">
    <citation type="submission" date="2014-05" db="EMBL/GenBank/DDBJ databases">
        <title>The transcriptome of the halophilic microalga Tetraselmis sp. GSL018 isolated from the Great Salt Lake, Utah.</title>
        <authorList>
            <person name="Jinkerson R.E."/>
            <person name="D'Adamo S."/>
            <person name="Posewitz M.C."/>
        </authorList>
    </citation>
    <scope>NUCLEOTIDE SEQUENCE</scope>
    <source>
        <strain evidence="5">GSL018</strain>
    </source>
</reference>
<evidence type="ECO:0000256" key="3">
    <source>
        <dbReference type="ARBA" id="ARBA00061090"/>
    </source>
</evidence>
<dbReference type="AlphaFoldDB" id="A0A061S331"/>
<keyword evidence="5" id="KW-0346">Stress response</keyword>
<dbReference type="GO" id="GO:0005829">
    <property type="term" value="C:cytosol"/>
    <property type="evidence" value="ECO:0007669"/>
    <property type="project" value="TreeGrafter"/>
</dbReference>
<keyword evidence="1" id="KW-0547">Nucleotide-binding</keyword>
<dbReference type="InterPro" id="IPR029047">
    <property type="entry name" value="HSP70_peptide-bd_sf"/>
</dbReference>
<gene>
    <name evidence="5" type="primary">HSPA4</name>
    <name evidence="5" type="ORF">TSPGSL018_18335</name>
</gene>
<dbReference type="InterPro" id="IPR043129">
    <property type="entry name" value="ATPase_NBD"/>
</dbReference>
<accession>A0A061S331</accession>
<dbReference type="GO" id="GO:0005524">
    <property type="term" value="F:ATP binding"/>
    <property type="evidence" value="ECO:0007669"/>
    <property type="project" value="UniProtKB-KW"/>
</dbReference>
<dbReference type="EMBL" id="GBEZ01008355">
    <property type="protein sequence ID" value="JAC77181.1"/>
    <property type="molecule type" value="Transcribed_RNA"/>
</dbReference>
<name>A0A061S331_9CHLO</name>
<dbReference type="Gene3D" id="1.20.1270.10">
    <property type="match status" value="1"/>
</dbReference>
<dbReference type="SUPFAM" id="SSF100934">
    <property type="entry name" value="Heat shock protein 70kD (HSP70), C-terminal subdomain"/>
    <property type="match status" value="1"/>
</dbReference>
<sequence length="807" mass="88677">MSVAGIDVGNAASCVALARKRGVDVILNKESNRETPTLVSFGQKQRFIGTDAKGVQATNIKNTVGNLKRLLGKKFKEDDVQRDIKKLPFRVSEAPDGGCLIHVNALGNDVSYTPEAVMGMVLADLKVIAERENNGLPITDSVLSVPVYFTDSERHAMLDAARIANLNCLRLMNDTAATALGYGIYKTDLPDDKPIHVAIVDAGEMALQVCVIALQKGKLRVLSSAWDRHLGGSDFDDVIFDHFVKEILSSKKLDVMSNQRACLRLRMACEKLKKILSTNPEAPLSVECLMEDTDISSHMTREKFDELAAGIISRIPRPLQAALDQAGLKAEDIDNVELIGGSSRVPALFETVKQFFGKEPSRTMNAKECVSRGCSLQCAMLSPIFRVKEFSVEEAVPYTVNFTWEKEPGEPTTSAVFKRGNSIPSTKMLTFYKSEPFTISADYDDDTTANLPSGSLRHIGDFKVGPPIPVPEGQEKAKLKVKVHINLHGILCLESVQAVEETEVEEPPAEEKPASADAENGEKAPEADSKDASAADASAEGAAKEAKKSVRVRKTDVAFTMALPGMSPQTLAEATAAEQNLQKIDRAVEETNERKNALEGYVYDMRNKIYDAYSDFIGPDVKDKFLKQLDDMEEWLYDEGEDAERSVYIKKLNELKQIGEPVEERYREMSTRGPAAERLLACCNKFAGLASGGDPKYAHISDEEKGRVIEECQKASEWLREKQALQESLPKHEVPVLMTHDIDKKIEAVTRASEAVLNKPPPPPPKAEEKPANEDDSAPMDTEGAARDEEAPMETEEDAKDGDAMEN</sequence>
<dbReference type="Gene3D" id="2.60.34.10">
    <property type="entry name" value="Substrate Binding Domain Of DNAk, Chain A, domain 1"/>
    <property type="match status" value="1"/>
</dbReference>
<comment type="similarity">
    <text evidence="3">Belongs to the heat shock protein 70 (TC 1.A.33) family. HSP110/SSE subfamily.</text>
</comment>
<dbReference type="FunFam" id="1.20.1270.10:FF:000002">
    <property type="entry name" value="Heat shock 70 kDa protein 4"/>
    <property type="match status" value="1"/>
</dbReference>
<dbReference type="FunFam" id="3.30.30.30:FF:000002">
    <property type="entry name" value="Heat shock 70 kDa protein 4"/>
    <property type="match status" value="1"/>
</dbReference>
<dbReference type="PRINTS" id="PR00301">
    <property type="entry name" value="HEATSHOCK70"/>
</dbReference>